<protein>
    <submittedName>
        <fullName evidence="2">Uncharacterized protein</fullName>
    </submittedName>
</protein>
<dbReference type="Proteomes" id="UP000799324">
    <property type="component" value="Unassembled WGS sequence"/>
</dbReference>
<accession>A0A6A6SZ21</accession>
<dbReference type="OrthoDB" id="3776715at2759"/>
<evidence type="ECO:0000313" key="3">
    <source>
        <dbReference type="Proteomes" id="UP000799324"/>
    </source>
</evidence>
<gene>
    <name evidence="2" type="ORF">K491DRAFT_780624</name>
</gene>
<feature type="region of interest" description="Disordered" evidence="1">
    <location>
        <begin position="1"/>
        <end position="75"/>
    </location>
</feature>
<dbReference type="AlphaFoldDB" id="A0A6A6SZ21"/>
<name>A0A6A6SZ21_9PLEO</name>
<proteinExistence type="predicted"/>
<organism evidence="2 3">
    <name type="scientific">Lophiostoma macrostomum CBS 122681</name>
    <dbReference type="NCBI Taxonomy" id="1314788"/>
    <lineage>
        <taxon>Eukaryota</taxon>
        <taxon>Fungi</taxon>
        <taxon>Dikarya</taxon>
        <taxon>Ascomycota</taxon>
        <taxon>Pezizomycotina</taxon>
        <taxon>Dothideomycetes</taxon>
        <taxon>Pleosporomycetidae</taxon>
        <taxon>Pleosporales</taxon>
        <taxon>Lophiostomataceae</taxon>
        <taxon>Lophiostoma</taxon>
    </lineage>
</organism>
<evidence type="ECO:0000313" key="2">
    <source>
        <dbReference type="EMBL" id="KAF2653019.1"/>
    </source>
</evidence>
<feature type="compositionally biased region" description="Acidic residues" evidence="1">
    <location>
        <begin position="27"/>
        <end position="36"/>
    </location>
</feature>
<evidence type="ECO:0000256" key="1">
    <source>
        <dbReference type="SAM" id="MobiDB-lite"/>
    </source>
</evidence>
<reference evidence="2" key="1">
    <citation type="journal article" date="2020" name="Stud. Mycol.">
        <title>101 Dothideomycetes genomes: a test case for predicting lifestyles and emergence of pathogens.</title>
        <authorList>
            <person name="Haridas S."/>
            <person name="Albert R."/>
            <person name="Binder M."/>
            <person name="Bloem J."/>
            <person name="Labutti K."/>
            <person name="Salamov A."/>
            <person name="Andreopoulos B."/>
            <person name="Baker S."/>
            <person name="Barry K."/>
            <person name="Bills G."/>
            <person name="Bluhm B."/>
            <person name="Cannon C."/>
            <person name="Castanera R."/>
            <person name="Culley D."/>
            <person name="Daum C."/>
            <person name="Ezra D."/>
            <person name="Gonzalez J."/>
            <person name="Henrissat B."/>
            <person name="Kuo A."/>
            <person name="Liang C."/>
            <person name="Lipzen A."/>
            <person name="Lutzoni F."/>
            <person name="Magnuson J."/>
            <person name="Mondo S."/>
            <person name="Nolan M."/>
            <person name="Ohm R."/>
            <person name="Pangilinan J."/>
            <person name="Park H.-J."/>
            <person name="Ramirez L."/>
            <person name="Alfaro M."/>
            <person name="Sun H."/>
            <person name="Tritt A."/>
            <person name="Yoshinaga Y."/>
            <person name="Zwiers L.-H."/>
            <person name="Turgeon B."/>
            <person name="Goodwin S."/>
            <person name="Spatafora J."/>
            <person name="Crous P."/>
            <person name="Grigoriev I."/>
        </authorList>
    </citation>
    <scope>NUCLEOTIDE SEQUENCE</scope>
    <source>
        <strain evidence="2">CBS 122681</strain>
    </source>
</reference>
<keyword evidence="3" id="KW-1185">Reference proteome</keyword>
<sequence>MSSESSPMDRAVPHGRTVSLSHMLEDLNTDDNTGNEEDARSHPGLHIQPLDDLPDAGGRAFHSSGGYSPTKTEAHGQDIYHQGGYDANKASGFREYTTGQPVYQYLRTSKPRSPQLSRRATLADRPEIDHQLVGHRLPIEGEVYLPLTVTTIRILAPYVQGAKPLADVGLLHNLLIDKEVMSYHGEPLLACLKGIGEQCLALVLSGEDSNVAFAQSVREWNLVLVLVPNVKNLQIKATI</sequence>
<dbReference type="EMBL" id="MU004389">
    <property type="protein sequence ID" value="KAF2653019.1"/>
    <property type="molecule type" value="Genomic_DNA"/>
</dbReference>